<accession>A0A6G1J686</accession>
<evidence type="ECO:0000259" key="3">
    <source>
        <dbReference type="Pfam" id="PF23865"/>
    </source>
</evidence>
<reference evidence="4" key="1">
    <citation type="journal article" date="2020" name="Stud. Mycol.">
        <title>101 Dothideomycetes genomes: a test case for predicting lifestyles and emergence of pathogens.</title>
        <authorList>
            <person name="Haridas S."/>
            <person name="Albert R."/>
            <person name="Binder M."/>
            <person name="Bloem J."/>
            <person name="Labutti K."/>
            <person name="Salamov A."/>
            <person name="Andreopoulos B."/>
            <person name="Baker S."/>
            <person name="Barry K."/>
            <person name="Bills G."/>
            <person name="Bluhm B."/>
            <person name="Cannon C."/>
            <person name="Castanera R."/>
            <person name="Culley D."/>
            <person name="Daum C."/>
            <person name="Ezra D."/>
            <person name="Gonzalez J."/>
            <person name="Henrissat B."/>
            <person name="Kuo A."/>
            <person name="Liang C."/>
            <person name="Lipzen A."/>
            <person name="Lutzoni F."/>
            <person name="Magnuson J."/>
            <person name="Mondo S."/>
            <person name="Nolan M."/>
            <person name="Ohm R."/>
            <person name="Pangilinan J."/>
            <person name="Park H.-J."/>
            <person name="Ramirez L."/>
            <person name="Alfaro M."/>
            <person name="Sun H."/>
            <person name="Tritt A."/>
            <person name="Yoshinaga Y."/>
            <person name="Zwiers L.-H."/>
            <person name="Turgeon B."/>
            <person name="Goodwin S."/>
            <person name="Spatafora J."/>
            <person name="Crous P."/>
            <person name="Grigoriev I."/>
        </authorList>
    </citation>
    <scope>NUCLEOTIDE SEQUENCE</scope>
    <source>
        <strain evidence="4">CBS 122367</strain>
    </source>
</reference>
<feature type="domain" description="DUF7223" evidence="3">
    <location>
        <begin position="206"/>
        <end position="455"/>
    </location>
</feature>
<feature type="signal peptide" evidence="1">
    <location>
        <begin position="1"/>
        <end position="19"/>
    </location>
</feature>
<dbReference type="Proteomes" id="UP000799291">
    <property type="component" value="Unassembled WGS sequence"/>
</dbReference>
<dbReference type="InterPro" id="IPR055647">
    <property type="entry name" value="DUF7223"/>
</dbReference>
<evidence type="ECO:0000259" key="2">
    <source>
        <dbReference type="Pfam" id="PF22974"/>
    </source>
</evidence>
<dbReference type="Pfam" id="PF22974">
    <property type="entry name" value="DUF7029"/>
    <property type="match status" value="1"/>
</dbReference>
<sequence length="852" mass="95414">MRAFSCTFAMLWLLQLVLAEGEVDLVPMPRHLWDGSMHVKRDATTEAANISLTDHEEMRWTSPPEDPKPKIVSMVVWTGQDRLILDMAKFGFELKKVNCTENMMVQFRHNVSFQAAKKNWDWVNFNGMRSFVLIADHFLCGKDWSPDPWLISTVKFNQTDLTVKMEASKKTWKYISHAYTLDFGEQQMSRKRQGFLDFNLDRAFALDLSSKWPSKILNKTWTSGGAKATFDVSCVDCGTSGQLVFNGHIEGSAFGGIDKFAISATPNQLQAALNLQIGFDGVIKLKDAKDEFDLLTIPLPAGWRIPGVLTFGPNAKIKAGYSLDKIAGSATITTGVAAVIPDDSLARVDLFGKKSLDIHGWIPTFETQPLQLQAELSATGSLYTKVAVAVSLEVLDENGVNVDVNLAFPKLSITASGGYDANGFCNADPFGVSLDIDLGAELELTGWTEIDGDKNVLFEVDLFKKDDIFEFPPFCLGLGSDNPGSCSAVIDEEDAEWYNNEVDDPVTALARLRRIPLRRMLAQRRPVPRRSISAPPTPTLEKRARRSGYYMSCDSKKNYRIYMKDYNGPEHLASAYNANPTGAPIMLPGIDPCGDDDSMDCLKNAWTIEDSPGYTSVDKDYWDSEHVYEGDWVKSFLNYLYEKHFKAQTGDSCKTLGDIFFNAAGQYMDKLLTQLGTIATADKTMTVLTKKENQLKHRIFAPVKHIDRIAEKTTNPHIKLCRVARIAISCKYMMHQKVQAALLNTLTGYTIGGTQYPGIDGVFQQMDADTSIWADNIKPTNFTTWANEHKEWFKDMYELGIAKARAQLQDYAYFLVNVDDFDDLFDADTRKALEAFSVGDLEEYCKDTLSWT</sequence>
<gene>
    <name evidence="4" type="ORF">K458DRAFT_402587</name>
</gene>
<keyword evidence="1" id="KW-0732">Signal</keyword>
<feature type="chain" id="PRO_5026060137" evidence="1">
    <location>
        <begin position="20"/>
        <end position="852"/>
    </location>
</feature>
<dbReference type="Pfam" id="PF23865">
    <property type="entry name" value="DUF7223"/>
    <property type="match status" value="1"/>
</dbReference>
<organism evidence="4 5">
    <name type="scientific">Lentithecium fluviatile CBS 122367</name>
    <dbReference type="NCBI Taxonomy" id="1168545"/>
    <lineage>
        <taxon>Eukaryota</taxon>
        <taxon>Fungi</taxon>
        <taxon>Dikarya</taxon>
        <taxon>Ascomycota</taxon>
        <taxon>Pezizomycotina</taxon>
        <taxon>Dothideomycetes</taxon>
        <taxon>Pleosporomycetidae</taxon>
        <taxon>Pleosporales</taxon>
        <taxon>Massarineae</taxon>
        <taxon>Lentitheciaceae</taxon>
        <taxon>Lentithecium</taxon>
    </lineage>
</organism>
<keyword evidence="5" id="KW-1185">Reference proteome</keyword>
<dbReference type="AlphaFoldDB" id="A0A6G1J686"/>
<protein>
    <submittedName>
        <fullName evidence="4">Uncharacterized protein</fullName>
    </submittedName>
</protein>
<evidence type="ECO:0000313" key="4">
    <source>
        <dbReference type="EMBL" id="KAF2686047.1"/>
    </source>
</evidence>
<evidence type="ECO:0000256" key="1">
    <source>
        <dbReference type="SAM" id="SignalP"/>
    </source>
</evidence>
<dbReference type="EMBL" id="MU005577">
    <property type="protein sequence ID" value="KAF2686047.1"/>
    <property type="molecule type" value="Genomic_DNA"/>
</dbReference>
<proteinExistence type="predicted"/>
<evidence type="ECO:0000313" key="5">
    <source>
        <dbReference type="Proteomes" id="UP000799291"/>
    </source>
</evidence>
<name>A0A6G1J686_9PLEO</name>
<dbReference type="InterPro" id="IPR054293">
    <property type="entry name" value="DUF7029"/>
</dbReference>
<feature type="domain" description="DUF7029" evidence="2">
    <location>
        <begin position="79"/>
        <end position="179"/>
    </location>
</feature>
<dbReference type="OrthoDB" id="160645at2759"/>